<gene>
    <name evidence="3" type="ORF">VD17_28755</name>
</gene>
<evidence type="ECO:0000259" key="1">
    <source>
        <dbReference type="Pfam" id="PF13280"/>
    </source>
</evidence>
<sequence length="358" mass="40610">MVSFYERRDYLRDILQRHGTALPTSQVHEAMCACLGNVDHPFKTTQRDLLKLEADGYIKCQRRGAAKHLLYWSSTGANFNLTLSPTEAMTLSTIFDHADRFGLKTHTQKLSPLRRHALRVMNDYSKRQLDWEKRITTGTRFTVLIPGEYDLTHLTKIQEAIFENQPLEVTYQPRDVGDIQCVYQLKPLGLSHQDSNTYLSALVQEEEWPLGQTPEPDAPRGKYSSNGPNKLCALMLHRILKVEPGKREIADPEGYDINSIDAQQHLMTIHSPVPVNVSLRLSDNLHNRLSENPLSHDQILVAEAGSWILNCRMLDTQGLRLFLLSNAADIEVLSPIELRNHVQGVLERAVGMYKAGPI</sequence>
<proteinExistence type="predicted"/>
<dbReference type="PANTHER" id="PTHR34580">
    <property type="match status" value="1"/>
</dbReference>
<dbReference type="Pfam" id="PF13280">
    <property type="entry name" value="WYL"/>
    <property type="match status" value="1"/>
</dbReference>
<organism evidence="3 4">
    <name type="scientific">Pseudomonas fluorescens</name>
    <dbReference type="NCBI Taxonomy" id="294"/>
    <lineage>
        <taxon>Bacteria</taxon>
        <taxon>Pseudomonadati</taxon>
        <taxon>Pseudomonadota</taxon>
        <taxon>Gammaproteobacteria</taxon>
        <taxon>Pseudomonadales</taxon>
        <taxon>Pseudomonadaceae</taxon>
        <taxon>Pseudomonas</taxon>
    </lineage>
</organism>
<dbReference type="AlphaFoldDB" id="A0A0F4UY84"/>
<dbReference type="RefSeq" id="WP_046056789.1">
    <property type="nucleotide sequence ID" value="NZ_LACH01000076.1"/>
</dbReference>
<reference evidence="3 4" key="1">
    <citation type="submission" date="2015-03" db="EMBL/GenBank/DDBJ databases">
        <title>Comparative genomics of Pseudomonas insights into diversity of traits involved in vanlence and defense.</title>
        <authorList>
            <person name="Qin Y."/>
        </authorList>
    </citation>
    <scope>NUCLEOTIDE SEQUENCE [LARGE SCALE GENOMIC DNA]</scope>
    <source>
        <strain evidence="3 4">H24</strain>
    </source>
</reference>
<evidence type="ECO:0000313" key="4">
    <source>
        <dbReference type="Proteomes" id="UP000033400"/>
    </source>
</evidence>
<comment type="caution">
    <text evidence="3">The sequence shown here is derived from an EMBL/GenBank/DDBJ whole genome shotgun (WGS) entry which is preliminary data.</text>
</comment>
<dbReference type="Pfam" id="PF25583">
    <property type="entry name" value="WCX"/>
    <property type="match status" value="1"/>
</dbReference>
<feature type="domain" description="WCX" evidence="2">
    <location>
        <begin position="274"/>
        <end position="349"/>
    </location>
</feature>
<dbReference type="InterPro" id="IPR026881">
    <property type="entry name" value="WYL_dom"/>
</dbReference>
<dbReference type="Proteomes" id="UP000033400">
    <property type="component" value="Unassembled WGS sequence"/>
</dbReference>
<dbReference type="EMBL" id="LACH01000076">
    <property type="protein sequence ID" value="KJZ61426.1"/>
    <property type="molecule type" value="Genomic_DNA"/>
</dbReference>
<dbReference type="PATRIC" id="fig|294.133.peg.5791"/>
<dbReference type="OrthoDB" id="6997152at2"/>
<evidence type="ECO:0000259" key="2">
    <source>
        <dbReference type="Pfam" id="PF25583"/>
    </source>
</evidence>
<evidence type="ECO:0000313" key="3">
    <source>
        <dbReference type="EMBL" id="KJZ61426.1"/>
    </source>
</evidence>
<name>A0A0F4UY84_PSEFL</name>
<protein>
    <submittedName>
        <fullName evidence="3">Transcriptional regulator</fullName>
    </submittedName>
</protein>
<dbReference type="InterPro" id="IPR051534">
    <property type="entry name" value="CBASS_pafABC_assoc_protein"/>
</dbReference>
<feature type="domain" description="WYL" evidence="1">
    <location>
        <begin position="153"/>
        <end position="202"/>
    </location>
</feature>
<accession>A0A0F4UY84</accession>
<dbReference type="PANTHER" id="PTHR34580:SF1">
    <property type="entry name" value="PROTEIN PAFC"/>
    <property type="match status" value="1"/>
</dbReference>
<dbReference type="InterPro" id="IPR057727">
    <property type="entry name" value="WCX_dom"/>
</dbReference>